<keyword evidence="1" id="KW-0689">Ribosomal protein</keyword>
<evidence type="ECO:0008006" key="6">
    <source>
        <dbReference type="Google" id="ProtNLM"/>
    </source>
</evidence>
<gene>
    <name evidence="4" type="ORF">BS47DRAFT_1289588</name>
</gene>
<accession>A0A9P6B8V2</accession>
<reference evidence="4" key="1">
    <citation type="journal article" date="2020" name="Nat. Commun.">
        <title>Large-scale genome sequencing of mycorrhizal fungi provides insights into the early evolution of symbiotic traits.</title>
        <authorList>
            <person name="Miyauchi S."/>
            <person name="Kiss E."/>
            <person name="Kuo A."/>
            <person name="Drula E."/>
            <person name="Kohler A."/>
            <person name="Sanchez-Garcia M."/>
            <person name="Morin E."/>
            <person name="Andreopoulos B."/>
            <person name="Barry K.W."/>
            <person name="Bonito G."/>
            <person name="Buee M."/>
            <person name="Carver A."/>
            <person name="Chen C."/>
            <person name="Cichocki N."/>
            <person name="Clum A."/>
            <person name="Culley D."/>
            <person name="Crous P.W."/>
            <person name="Fauchery L."/>
            <person name="Girlanda M."/>
            <person name="Hayes R.D."/>
            <person name="Keri Z."/>
            <person name="LaButti K."/>
            <person name="Lipzen A."/>
            <person name="Lombard V."/>
            <person name="Magnuson J."/>
            <person name="Maillard F."/>
            <person name="Murat C."/>
            <person name="Nolan M."/>
            <person name="Ohm R.A."/>
            <person name="Pangilinan J."/>
            <person name="Pereira M.F."/>
            <person name="Perotto S."/>
            <person name="Peter M."/>
            <person name="Pfister S."/>
            <person name="Riley R."/>
            <person name="Sitrit Y."/>
            <person name="Stielow J.B."/>
            <person name="Szollosi G."/>
            <person name="Zifcakova L."/>
            <person name="Stursova M."/>
            <person name="Spatafora J.W."/>
            <person name="Tedersoo L."/>
            <person name="Vaario L.M."/>
            <person name="Yamada A."/>
            <person name="Yan M."/>
            <person name="Wang P."/>
            <person name="Xu J."/>
            <person name="Bruns T."/>
            <person name="Baldrian P."/>
            <person name="Vilgalys R."/>
            <person name="Dunand C."/>
            <person name="Henrissat B."/>
            <person name="Grigoriev I.V."/>
            <person name="Hibbett D."/>
            <person name="Nagy L.G."/>
            <person name="Martin F.M."/>
        </authorList>
    </citation>
    <scope>NUCLEOTIDE SEQUENCE</scope>
    <source>
        <strain evidence="4">UP504</strain>
    </source>
</reference>
<evidence type="ECO:0000256" key="1">
    <source>
        <dbReference type="ARBA" id="ARBA00022980"/>
    </source>
</evidence>
<feature type="coiled-coil region" evidence="3">
    <location>
        <begin position="324"/>
        <end position="351"/>
    </location>
</feature>
<dbReference type="GO" id="GO:0003723">
    <property type="term" value="F:RNA binding"/>
    <property type="evidence" value="ECO:0007669"/>
    <property type="project" value="InterPro"/>
</dbReference>
<dbReference type="GO" id="GO:0005840">
    <property type="term" value="C:ribosome"/>
    <property type="evidence" value="ECO:0007669"/>
    <property type="project" value="UniProtKB-KW"/>
</dbReference>
<sequence length="365" mass="42829">MSVRIAGARKQNPLAPRPEEVHPANRIKWWNIVPGDKVRLVRGPYKDPKRVVEVLSVNKFRNLILLKDLTYPALKDYPDRPAMAVRTHYSNVQLFMGAAKYRVKGTQPSPKSGSTIFATRLHMTTPRWRHTPEPGRFVWERYAAATSPRLPEAKPHGRLRTIKLAKATPIPWPEAEKFVAPLAGMYDTRAKDVKVRTFRALHPTMHPLTKQVLPPDVSPLSVDFEHVYIRSLLNPDRYTDDPSLPVERYLYEELSNPHSRAKKQKRWQERARARLELRDQMIRDEMANLRGRKRAVARREAIFRWNARVEAEEKERKFQRYVKRGGLENEKKKLKQRHERSARKARRLRNVVFEGQRDVRHPPQL</sequence>
<dbReference type="EMBL" id="MU128925">
    <property type="protein sequence ID" value="KAF9518386.1"/>
    <property type="molecule type" value="Genomic_DNA"/>
</dbReference>
<keyword evidence="2" id="KW-0687">Ribonucleoprotein</keyword>
<dbReference type="OrthoDB" id="359154at2759"/>
<comment type="caution">
    <text evidence="4">The sequence shown here is derived from an EMBL/GenBank/DDBJ whole genome shotgun (WGS) entry which is preliminary data.</text>
</comment>
<evidence type="ECO:0000256" key="2">
    <source>
        <dbReference type="ARBA" id="ARBA00023274"/>
    </source>
</evidence>
<protein>
    <recommendedName>
        <fullName evidence="6">KOW domain-containing protein</fullName>
    </recommendedName>
</protein>
<dbReference type="Proteomes" id="UP000886523">
    <property type="component" value="Unassembled WGS sequence"/>
</dbReference>
<evidence type="ECO:0000313" key="4">
    <source>
        <dbReference type="EMBL" id="KAF9518386.1"/>
    </source>
</evidence>
<organism evidence="4 5">
    <name type="scientific">Hydnum rufescens UP504</name>
    <dbReference type="NCBI Taxonomy" id="1448309"/>
    <lineage>
        <taxon>Eukaryota</taxon>
        <taxon>Fungi</taxon>
        <taxon>Dikarya</taxon>
        <taxon>Basidiomycota</taxon>
        <taxon>Agaricomycotina</taxon>
        <taxon>Agaricomycetes</taxon>
        <taxon>Cantharellales</taxon>
        <taxon>Hydnaceae</taxon>
        <taxon>Hydnum</taxon>
    </lineage>
</organism>
<keyword evidence="5" id="KW-1185">Reference proteome</keyword>
<dbReference type="GO" id="GO:1990904">
    <property type="term" value="C:ribonucleoprotein complex"/>
    <property type="evidence" value="ECO:0007669"/>
    <property type="project" value="UniProtKB-KW"/>
</dbReference>
<dbReference type="CDD" id="cd06089">
    <property type="entry name" value="KOW_RPL26"/>
    <property type="match status" value="1"/>
</dbReference>
<dbReference type="AlphaFoldDB" id="A0A9P6B8V2"/>
<name>A0A9P6B8V2_9AGAM</name>
<keyword evidence="3" id="KW-0175">Coiled coil</keyword>
<evidence type="ECO:0000256" key="3">
    <source>
        <dbReference type="SAM" id="Coils"/>
    </source>
</evidence>
<dbReference type="InterPro" id="IPR041988">
    <property type="entry name" value="Ribosomal_uL24_KOW"/>
</dbReference>
<proteinExistence type="predicted"/>
<evidence type="ECO:0000313" key="5">
    <source>
        <dbReference type="Proteomes" id="UP000886523"/>
    </source>
</evidence>